<evidence type="ECO:0000256" key="1">
    <source>
        <dbReference type="SAM" id="Phobius"/>
    </source>
</evidence>
<dbReference type="PANTHER" id="PTHR23028">
    <property type="entry name" value="ACETYLTRANSFERASE"/>
    <property type="match status" value="1"/>
</dbReference>
<dbReference type="RefSeq" id="WP_386074611.1">
    <property type="nucleotide sequence ID" value="NZ_JBHTJT010000013.1"/>
</dbReference>
<dbReference type="InterPro" id="IPR050879">
    <property type="entry name" value="Acyltransferase_3"/>
</dbReference>
<keyword evidence="3" id="KW-0012">Acyltransferase</keyword>
<proteinExistence type="predicted"/>
<feature type="transmembrane region" description="Helical" evidence="1">
    <location>
        <begin position="195"/>
        <end position="215"/>
    </location>
</feature>
<dbReference type="PANTHER" id="PTHR23028:SF53">
    <property type="entry name" value="ACYL_TRANSF_3 DOMAIN-CONTAINING PROTEIN"/>
    <property type="match status" value="1"/>
</dbReference>
<dbReference type="Proteomes" id="UP001597108">
    <property type="component" value="Unassembled WGS sequence"/>
</dbReference>
<keyword evidence="3" id="KW-0808">Transferase</keyword>
<protein>
    <submittedName>
        <fullName evidence="3">Acyltransferase family protein</fullName>
        <ecNumber evidence="3">2.3.-.-</ecNumber>
    </submittedName>
</protein>
<comment type="caution">
    <text evidence="3">The sequence shown here is derived from an EMBL/GenBank/DDBJ whole genome shotgun (WGS) entry which is preliminary data.</text>
</comment>
<feature type="transmembrane region" description="Helical" evidence="1">
    <location>
        <begin position="160"/>
        <end position="183"/>
    </location>
</feature>
<evidence type="ECO:0000313" key="4">
    <source>
        <dbReference type="Proteomes" id="UP001597108"/>
    </source>
</evidence>
<feature type="domain" description="Acyltransferase 3" evidence="2">
    <location>
        <begin position="2"/>
        <end position="293"/>
    </location>
</feature>
<dbReference type="Pfam" id="PF01757">
    <property type="entry name" value="Acyl_transf_3"/>
    <property type="match status" value="1"/>
</dbReference>
<keyword evidence="4" id="KW-1185">Reference proteome</keyword>
<keyword evidence="1" id="KW-0812">Transmembrane</keyword>
<keyword evidence="1" id="KW-1133">Transmembrane helix</keyword>
<evidence type="ECO:0000313" key="3">
    <source>
        <dbReference type="EMBL" id="MFD0980285.1"/>
    </source>
</evidence>
<sequence length="331" mass="36654">MGGLGVQVFFILSGFLITRSRVHSPTTGRFVWKRILRIYPAYAASIIVVALAIAPFFSEKSISAYCLDRSLWHGIFHGLIFSYKYYYVIGVEFYSDPSNLGSVLNGVLWTLQTEVLLYIGVAILFALEALRAWVVLSIAIIAVFARLADAYIYINIADTIFLNFWGLSYGAPGFFAGAFLYLLFRKHEPSTDIALVLASLAIGLLLVDTSVLLPFSADGTKLFPALADYSVIWLGFHPTPIPGQAMRFGDLSYGIYVFGWPVQQTTRAILGDGLSGEMFFLACMPAIVLAAMASWRWIEEPPLRLKDLSHRRTYDHPQEIPAAGEQPNAGS</sequence>
<feature type="transmembrane region" description="Helical" evidence="1">
    <location>
        <begin position="278"/>
        <end position="298"/>
    </location>
</feature>
<organism evidence="3 4">
    <name type="scientific">Tropicimonas aquimaris</name>
    <dbReference type="NCBI Taxonomy" id="914152"/>
    <lineage>
        <taxon>Bacteria</taxon>
        <taxon>Pseudomonadati</taxon>
        <taxon>Pseudomonadota</taxon>
        <taxon>Alphaproteobacteria</taxon>
        <taxon>Rhodobacterales</taxon>
        <taxon>Roseobacteraceae</taxon>
        <taxon>Tropicimonas</taxon>
    </lineage>
</organism>
<accession>A0ABW3IRS1</accession>
<dbReference type="EMBL" id="JBHTJT010000013">
    <property type="protein sequence ID" value="MFD0980285.1"/>
    <property type="molecule type" value="Genomic_DNA"/>
</dbReference>
<name>A0ABW3IRS1_9RHOB</name>
<feature type="transmembrane region" description="Helical" evidence="1">
    <location>
        <begin position="38"/>
        <end position="58"/>
    </location>
</feature>
<dbReference type="GO" id="GO:0016746">
    <property type="term" value="F:acyltransferase activity"/>
    <property type="evidence" value="ECO:0007669"/>
    <property type="project" value="UniProtKB-KW"/>
</dbReference>
<gene>
    <name evidence="3" type="ORF">ACFQ2S_11545</name>
</gene>
<evidence type="ECO:0000259" key="2">
    <source>
        <dbReference type="Pfam" id="PF01757"/>
    </source>
</evidence>
<feature type="transmembrane region" description="Helical" evidence="1">
    <location>
        <begin position="70"/>
        <end position="87"/>
    </location>
</feature>
<dbReference type="InterPro" id="IPR002656">
    <property type="entry name" value="Acyl_transf_3_dom"/>
</dbReference>
<dbReference type="EC" id="2.3.-.-" evidence="3"/>
<keyword evidence="1" id="KW-0472">Membrane</keyword>
<reference evidence="4" key="1">
    <citation type="journal article" date="2019" name="Int. J. Syst. Evol. Microbiol.">
        <title>The Global Catalogue of Microorganisms (GCM) 10K type strain sequencing project: providing services to taxonomists for standard genome sequencing and annotation.</title>
        <authorList>
            <consortium name="The Broad Institute Genomics Platform"/>
            <consortium name="The Broad Institute Genome Sequencing Center for Infectious Disease"/>
            <person name="Wu L."/>
            <person name="Ma J."/>
        </authorList>
    </citation>
    <scope>NUCLEOTIDE SEQUENCE [LARGE SCALE GENOMIC DNA]</scope>
    <source>
        <strain evidence="4">CCUG 60524</strain>
    </source>
</reference>
<feature type="transmembrane region" description="Helical" evidence="1">
    <location>
        <begin position="134"/>
        <end position="154"/>
    </location>
</feature>
<feature type="transmembrane region" description="Helical" evidence="1">
    <location>
        <begin position="107"/>
        <end position="127"/>
    </location>
</feature>